<name>A0A6J6YXT2_9ZZZZ</name>
<dbReference type="EMBL" id="CAFAAJ010000109">
    <property type="protein sequence ID" value="CAB4811996.1"/>
    <property type="molecule type" value="Genomic_DNA"/>
</dbReference>
<sequence>MRNVDIVTAHHVSAVSVRTPERTASYASGVRTVLSGLLRALSAAPHPNWVVWFASGFVFPDADRSGKLITRARFPLDV</sequence>
<organism evidence="1">
    <name type="scientific">freshwater metagenome</name>
    <dbReference type="NCBI Taxonomy" id="449393"/>
    <lineage>
        <taxon>unclassified sequences</taxon>
        <taxon>metagenomes</taxon>
        <taxon>ecological metagenomes</taxon>
    </lineage>
</organism>
<protein>
    <submittedName>
        <fullName evidence="1">Unannotated protein</fullName>
    </submittedName>
</protein>
<accession>A0A6J6YXT2</accession>
<reference evidence="1" key="1">
    <citation type="submission" date="2020-05" db="EMBL/GenBank/DDBJ databases">
        <authorList>
            <person name="Chiriac C."/>
            <person name="Salcher M."/>
            <person name="Ghai R."/>
            <person name="Kavagutti S V."/>
        </authorList>
    </citation>
    <scope>NUCLEOTIDE SEQUENCE</scope>
</reference>
<evidence type="ECO:0000313" key="1">
    <source>
        <dbReference type="EMBL" id="CAB4811996.1"/>
    </source>
</evidence>
<dbReference type="AlphaFoldDB" id="A0A6J6YXT2"/>
<gene>
    <name evidence="1" type="ORF">UFOPK3001_01615</name>
</gene>
<proteinExistence type="predicted"/>